<dbReference type="Proteomes" id="UP000233837">
    <property type="component" value="Unassembled WGS sequence"/>
</dbReference>
<name>A0A2I0XDR9_9ASPA</name>
<keyword evidence="3" id="KW-1185">Reference proteome</keyword>
<feature type="region of interest" description="Disordered" evidence="1">
    <location>
        <begin position="1"/>
        <end position="20"/>
    </location>
</feature>
<sequence length="177" mass="19514">MTTAQSSSSPPPTVVPNGKTRSFKDVLARSSSASSNLKFVQTSFKGCPALMFDDSVVSMLAAPFSLTMHGHNMAECFKLHPNLKKERVKLKADSVPAVNVIPTIRNNEDQHLSEDGNRDCDLVLHEHDKDTVMDTNGDISLEVVLPIEKMPDIHNENTTSFSGKSVFLRMLNCQVAW</sequence>
<organism evidence="2 3">
    <name type="scientific">Dendrobium catenatum</name>
    <dbReference type="NCBI Taxonomy" id="906689"/>
    <lineage>
        <taxon>Eukaryota</taxon>
        <taxon>Viridiplantae</taxon>
        <taxon>Streptophyta</taxon>
        <taxon>Embryophyta</taxon>
        <taxon>Tracheophyta</taxon>
        <taxon>Spermatophyta</taxon>
        <taxon>Magnoliopsida</taxon>
        <taxon>Liliopsida</taxon>
        <taxon>Asparagales</taxon>
        <taxon>Orchidaceae</taxon>
        <taxon>Epidendroideae</taxon>
        <taxon>Malaxideae</taxon>
        <taxon>Dendrobiinae</taxon>
        <taxon>Dendrobium</taxon>
    </lineage>
</organism>
<evidence type="ECO:0000256" key="1">
    <source>
        <dbReference type="SAM" id="MobiDB-lite"/>
    </source>
</evidence>
<accession>A0A2I0XDR9</accession>
<reference evidence="2 3" key="1">
    <citation type="journal article" date="2016" name="Sci. Rep.">
        <title>The Dendrobium catenatum Lindl. genome sequence provides insights into polysaccharide synthase, floral development and adaptive evolution.</title>
        <authorList>
            <person name="Zhang G.Q."/>
            <person name="Xu Q."/>
            <person name="Bian C."/>
            <person name="Tsai W.C."/>
            <person name="Yeh C.M."/>
            <person name="Liu K.W."/>
            <person name="Yoshida K."/>
            <person name="Zhang L.S."/>
            <person name="Chang S.B."/>
            <person name="Chen F."/>
            <person name="Shi Y."/>
            <person name="Su Y.Y."/>
            <person name="Zhang Y.Q."/>
            <person name="Chen L.J."/>
            <person name="Yin Y."/>
            <person name="Lin M."/>
            <person name="Huang H."/>
            <person name="Deng H."/>
            <person name="Wang Z.W."/>
            <person name="Zhu S.L."/>
            <person name="Zhao X."/>
            <person name="Deng C."/>
            <person name="Niu S.C."/>
            <person name="Huang J."/>
            <person name="Wang M."/>
            <person name="Liu G.H."/>
            <person name="Yang H.J."/>
            <person name="Xiao X.J."/>
            <person name="Hsiao Y.Y."/>
            <person name="Wu W.L."/>
            <person name="Chen Y.Y."/>
            <person name="Mitsuda N."/>
            <person name="Ohme-Takagi M."/>
            <person name="Luo Y.B."/>
            <person name="Van de Peer Y."/>
            <person name="Liu Z.J."/>
        </authorList>
    </citation>
    <scope>NUCLEOTIDE SEQUENCE [LARGE SCALE GENOMIC DNA]</scope>
    <source>
        <tissue evidence="2">The whole plant</tissue>
    </source>
</reference>
<dbReference type="EMBL" id="KZ501954">
    <property type="protein sequence ID" value="PKU86052.1"/>
    <property type="molecule type" value="Genomic_DNA"/>
</dbReference>
<evidence type="ECO:0000313" key="2">
    <source>
        <dbReference type="EMBL" id="PKU86052.1"/>
    </source>
</evidence>
<reference evidence="2 3" key="2">
    <citation type="journal article" date="2017" name="Nature">
        <title>The Apostasia genome and the evolution of orchids.</title>
        <authorList>
            <person name="Zhang G.Q."/>
            <person name="Liu K.W."/>
            <person name="Li Z."/>
            <person name="Lohaus R."/>
            <person name="Hsiao Y.Y."/>
            <person name="Niu S.C."/>
            <person name="Wang J.Y."/>
            <person name="Lin Y.C."/>
            <person name="Xu Q."/>
            <person name="Chen L.J."/>
            <person name="Yoshida K."/>
            <person name="Fujiwara S."/>
            <person name="Wang Z.W."/>
            <person name="Zhang Y.Q."/>
            <person name="Mitsuda N."/>
            <person name="Wang M."/>
            <person name="Liu G.H."/>
            <person name="Pecoraro L."/>
            <person name="Huang H.X."/>
            <person name="Xiao X.J."/>
            <person name="Lin M."/>
            <person name="Wu X.Y."/>
            <person name="Wu W.L."/>
            <person name="Chen Y.Y."/>
            <person name="Chang S.B."/>
            <person name="Sakamoto S."/>
            <person name="Ohme-Takagi M."/>
            <person name="Yagi M."/>
            <person name="Zeng S.J."/>
            <person name="Shen C.Y."/>
            <person name="Yeh C.M."/>
            <person name="Luo Y.B."/>
            <person name="Tsai W.C."/>
            <person name="Van de Peer Y."/>
            <person name="Liu Z.J."/>
        </authorList>
    </citation>
    <scope>NUCLEOTIDE SEQUENCE [LARGE SCALE GENOMIC DNA]</scope>
    <source>
        <tissue evidence="2">The whole plant</tissue>
    </source>
</reference>
<protein>
    <submittedName>
        <fullName evidence="2">Uncharacterized protein</fullName>
    </submittedName>
</protein>
<dbReference type="AlphaFoldDB" id="A0A2I0XDR9"/>
<proteinExistence type="predicted"/>
<gene>
    <name evidence="2" type="ORF">MA16_Dca001883</name>
</gene>
<evidence type="ECO:0000313" key="3">
    <source>
        <dbReference type="Proteomes" id="UP000233837"/>
    </source>
</evidence>